<name>A0AAN9FHB3_CROPI</name>
<reference evidence="2 3" key="1">
    <citation type="submission" date="2024-01" db="EMBL/GenBank/DDBJ databases">
        <title>The genomes of 5 underutilized Papilionoideae crops provide insights into root nodulation and disease resistanc.</title>
        <authorList>
            <person name="Yuan L."/>
        </authorList>
    </citation>
    <scope>NUCLEOTIDE SEQUENCE [LARGE SCALE GENOMIC DNA]</scope>
    <source>
        <strain evidence="2">ZHUSHIDOU_FW_LH</strain>
        <tissue evidence="2">Leaf</tissue>
    </source>
</reference>
<proteinExistence type="predicted"/>
<dbReference type="Proteomes" id="UP001372338">
    <property type="component" value="Unassembled WGS sequence"/>
</dbReference>
<evidence type="ECO:0000313" key="3">
    <source>
        <dbReference type="Proteomes" id="UP001372338"/>
    </source>
</evidence>
<evidence type="ECO:0000256" key="1">
    <source>
        <dbReference type="SAM" id="MobiDB-lite"/>
    </source>
</evidence>
<organism evidence="2 3">
    <name type="scientific">Crotalaria pallida</name>
    <name type="common">Smooth rattlebox</name>
    <name type="synonym">Crotalaria striata</name>
    <dbReference type="NCBI Taxonomy" id="3830"/>
    <lineage>
        <taxon>Eukaryota</taxon>
        <taxon>Viridiplantae</taxon>
        <taxon>Streptophyta</taxon>
        <taxon>Embryophyta</taxon>
        <taxon>Tracheophyta</taxon>
        <taxon>Spermatophyta</taxon>
        <taxon>Magnoliopsida</taxon>
        <taxon>eudicotyledons</taxon>
        <taxon>Gunneridae</taxon>
        <taxon>Pentapetalae</taxon>
        <taxon>rosids</taxon>
        <taxon>fabids</taxon>
        <taxon>Fabales</taxon>
        <taxon>Fabaceae</taxon>
        <taxon>Papilionoideae</taxon>
        <taxon>50 kb inversion clade</taxon>
        <taxon>genistoids sensu lato</taxon>
        <taxon>core genistoids</taxon>
        <taxon>Crotalarieae</taxon>
        <taxon>Crotalaria</taxon>
    </lineage>
</organism>
<protein>
    <submittedName>
        <fullName evidence="2">Uncharacterized protein</fullName>
    </submittedName>
</protein>
<keyword evidence="3" id="KW-1185">Reference proteome</keyword>
<feature type="region of interest" description="Disordered" evidence="1">
    <location>
        <begin position="1"/>
        <end position="27"/>
    </location>
</feature>
<gene>
    <name evidence="2" type="ORF">RIF29_16444</name>
</gene>
<feature type="compositionally biased region" description="Basic and acidic residues" evidence="1">
    <location>
        <begin position="17"/>
        <end position="27"/>
    </location>
</feature>
<comment type="caution">
    <text evidence="2">The sequence shown here is derived from an EMBL/GenBank/DDBJ whole genome shotgun (WGS) entry which is preliminary data.</text>
</comment>
<dbReference type="AlphaFoldDB" id="A0AAN9FHB3"/>
<feature type="compositionally biased region" description="Basic residues" evidence="1">
    <location>
        <begin position="1"/>
        <end position="16"/>
    </location>
</feature>
<accession>A0AAN9FHB3</accession>
<evidence type="ECO:0000313" key="2">
    <source>
        <dbReference type="EMBL" id="KAK7275331.1"/>
    </source>
</evidence>
<dbReference type="EMBL" id="JAYWIO010000003">
    <property type="protein sequence ID" value="KAK7275331.1"/>
    <property type="molecule type" value="Genomic_DNA"/>
</dbReference>
<sequence length="129" mass="15014">MKQPLHKIYKRNRKSSKSSENDIKIEEHPSFHDLADRIIEEKDNEISRLLDDNKNLRQSLQSRSQVNHNDNYSSALHKLDATIVLVASATGSWIFHFILARQQAQREEELARSQRHSLALQGSENEYGY</sequence>